<protein>
    <submittedName>
        <fullName evidence="1">Putative baseplate protein</fullName>
    </submittedName>
</protein>
<dbReference type="InterPro" id="IPR014507">
    <property type="entry name" value="Baseplate_assembly_J_pred"/>
</dbReference>
<reference evidence="1" key="1">
    <citation type="submission" date="2020-03" db="EMBL/GenBank/DDBJ databases">
        <title>The deep terrestrial virosphere.</title>
        <authorList>
            <person name="Holmfeldt K."/>
            <person name="Nilsson E."/>
            <person name="Simone D."/>
            <person name="Lopez-Fernandez M."/>
            <person name="Wu X."/>
            <person name="de Brujin I."/>
            <person name="Lundin D."/>
            <person name="Andersson A."/>
            <person name="Bertilsson S."/>
            <person name="Dopson M."/>
        </authorList>
    </citation>
    <scope>NUCLEOTIDE SEQUENCE</scope>
    <source>
        <strain evidence="1">MM415A00378</strain>
    </source>
</reference>
<sequence>MSSIPDLAQLPAPNVVEALDYETILGAHRADLLARYPAAADVIALESEPLAKLLQAHAYRELLYRQRVNDAARAYLLAYATGADLDHKGAFYGLPRLPGEADERYRVRIQLRIRALAGNGTREHYELVALTASPNVRDAIAMQPWPGSVRVQLWLHDTTTADATQAAVLAALNADGARPLGVPVSVSLARPRAIHITAALTREPGAPTTLVAQLQAALPLALAAYARLGRAVPRSWVTTRLHVEGIAAVRYPDAAAPAELTPMADDEYPVLGALQLVDEGVL</sequence>
<accession>A0A6M3KKW1</accession>
<gene>
    <name evidence="1" type="ORF">MM415A00378_0018</name>
</gene>
<dbReference type="PIRSF" id="PIRSF020481">
    <property type="entry name" value="BAP"/>
    <property type="match status" value="1"/>
</dbReference>
<name>A0A6M3KKW1_9ZZZZ</name>
<dbReference type="AlphaFoldDB" id="A0A6M3KKW1"/>
<organism evidence="1">
    <name type="scientific">viral metagenome</name>
    <dbReference type="NCBI Taxonomy" id="1070528"/>
    <lineage>
        <taxon>unclassified sequences</taxon>
        <taxon>metagenomes</taxon>
        <taxon>organismal metagenomes</taxon>
    </lineage>
</organism>
<dbReference type="EMBL" id="MT142493">
    <property type="protein sequence ID" value="QJA82673.1"/>
    <property type="molecule type" value="Genomic_DNA"/>
</dbReference>
<evidence type="ECO:0000313" key="1">
    <source>
        <dbReference type="EMBL" id="QJA82673.1"/>
    </source>
</evidence>
<proteinExistence type="predicted"/>